<accession>A0A6C0IPW9</accession>
<sequence length="164" mass="19011">MVKLFKNNTTFSAKEYIENKKNKHLYCDFGNTNEARHLGQTYPNGKLKSTINQSSLLLLTKGYHDYNQNVLKTACFFDNEYPVREFTYKVCTETEVSNTTKNSNYTGQRLVTIENNTQTDNDTKYANIVEYAEIKTIDPAILTTEIKTNKRKKFMYPISSLSKK</sequence>
<proteinExistence type="predicted"/>
<organism evidence="1">
    <name type="scientific">viral metagenome</name>
    <dbReference type="NCBI Taxonomy" id="1070528"/>
    <lineage>
        <taxon>unclassified sequences</taxon>
        <taxon>metagenomes</taxon>
        <taxon>organismal metagenomes</taxon>
    </lineage>
</organism>
<name>A0A6C0IPW9_9ZZZZ</name>
<evidence type="ECO:0000313" key="1">
    <source>
        <dbReference type="EMBL" id="QHT95274.1"/>
    </source>
</evidence>
<dbReference type="EMBL" id="MN740239">
    <property type="protein sequence ID" value="QHT95274.1"/>
    <property type="molecule type" value="Genomic_DNA"/>
</dbReference>
<reference evidence="1" key="1">
    <citation type="journal article" date="2020" name="Nature">
        <title>Giant virus diversity and host interactions through global metagenomics.</title>
        <authorList>
            <person name="Schulz F."/>
            <person name="Roux S."/>
            <person name="Paez-Espino D."/>
            <person name="Jungbluth S."/>
            <person name="Walsh D.A."/>
            <person name="Denef V.J."/>
            <person name="McMahon K.D."/>
            <person name="Konstantinidis K.T."/>
            <person name="Eloe-Fadrosh E.A."/>
            <person name="Kyrpides N.C."/>
            <person name="Woyke T."/>
        </authorList>
    </citation>
    <scope>NUCLEOTIDE SEQUENCE</scope>
    <source>
        <strain evidence="1">GVMAG-M-3300024261-37</strain>
    </source>
</reference>
<protein>
    <submittedName>
        <fullName evidence="1">Uncharacterized protein</fullName>
    </submittedName>
</protein>
<dbReference type="AlphaFoldDB" id="A0A6C0IPW9"/>